<dbReference type="PRINTS" id="PR00793">
    <property type="entry name" value="PROAMNOPTASE"/>
</dbReference>
<keyword evidence="2 4" id="KW-0378">Hydrolase</keyword>
<reference evidence="4 5" key="1">
    <citation type="submission" date="2023-10" db="EMBL/GenBank/DDBJ databases">
        <title>Virgibacillus halophilus 5B73C genome.</title>
        <authorList>
            <person name="Miliotis G."/>
            <person name="Sengupta P."/>
            <person name="Hameed A."/>
            <person name="Chuvochina M."/>
            <person name="Mcdonagh F."/>
            <person name="Simpson A.C."/>
            <person name="Singh N.K."/>
            <person name="Rekha P.D."/>
            <person name="Raman K."/>
            <person name="Hugenholtz P."/>
            <person name="Venkateswaran K."/>
        </authorList>
    </citation>
    <scope>NUCLEOTIDE SEQUENCE [LARGE SCALE GENOMIC DNA]</scope>
    <source>
        <strain evidence="4 5">5B73C</strain>
    </source>
</reference>
<evidence type="ECO:0000259" key="3">
    <source>
        <dbReference type="Pfam" id="PF00561"/>
    </source>
</evidence>
<keyword evidence="5" id="KW-1185">Reference proteome</keyword>
<comment type="caution">
    <text evidence="4">The sequence shown here is derived from an EMBL/GenBank/DDBJ whole genome shotgun (WGS) entry which is preliminary data.</text>
</comment>
<dbReference type="InterPro" id="IPR000073">
    <property type="entry name" value="AB_hydrolase_1"/>
</dbReference>
<protein>
    <submittedName>
        <fullName evidence="4">Alpha/beta fold hydrolase</fullName>
    </submittedName>
</protein>
<evidence type="ECO:0000256" key="1">
    <source>
        <dbReference type="ARBA" id="ARBA00010088"/>
    </source>
</evidence>
<name>A0ABU5C281_9BACI</name>
<sequence>MAKSYVSPSFSLFMAAPGGSHLGFKPYFDGLAEHAQLVYVDQRGCGFSDEDLPENYTLERNAADIESLRHYLGLEKIYLLGHSYGGMVAMSYAIKYQENLQGLLLLATSPSYKFLEKAKAYVEKHGNSEQKYYADKLWKGSFQSEEELRNYFHALAPFYSTAAASGNAMMRPKTKHSYEPLNKGFGGFMREFDLRDRLEEISVRTLILAGRHDWITPVSESEEIHKRIADSEFHVLENSSHRIFADEQENTIRWITDYLIEKE</sequence>
<dbReference type="Pfam" id="PF00561">
    <property type="entry name" value="Abhydrolase_1"/>
    <property type="match status" value="1"/>
</dbReference>
<dbReference type="PANTHER" id="PTHR43798:SF31">
    <property type="entry name" value="AB HYDROLASE SUPERFAMILY PROTEIN YCLE"/>
    <property type="match status" value="1"/>
</dbReference>
<dbReference type="GO" id="GO:0016787">
    <property type="term" value="F:hydrolase activity"/>
    <property type="evidence" value="ECO:0007669"/>
    <property type="project" value="UniProtKB-KW"/>
</dbReference>
<dbReference type="Proteomes" id="UP001281447">
    <property type="component" value="Unassembled WGS sequence"/>
</dbReference>
<evidence type="ECO:0000256" key="2">
    <source>
        <dbReference type="ARBA" id="ARBA00022801"/>
    </source>
</evidence>
<dbReference type="PRINTS" id="PR00111">
    <property type="entry name" value="ABHYDROLASE"/>
</dbReference>
<dbReference type="PANTHER" id="PTHR43798">
    <property type="entry name" value="MONOACYLGLYCEROL LIPASE"/>
    <property type="match status" value="1"/>
</dbReference>
<accession>A0ABU5C281</accession>
<proteinExistence type="inferred from homology"/>
<dbReference type="Gene3D" id="3.40.50.1820">
    <property type="entry name" value="alpha/beta hydrolase"/>
    <property type="match status" value="1"/>
</dbReference>
<dbReference type="EMBL" id="JAWDIP010000003">
    <property type="protein sequence ID" value="MDY0393419.1"/>
    <property type="molecule type" value="Genomic_DNA"/>
</dbReference>
<feature type="domain" description="AB hydrolase-1" evidence="3">
    <location>
        <begin position="17"/>
        <end position="247"/>
    </location>
</feature>
<organism evidence="4 5">
    <name type="scientific">Tigheibacillus halophilus</name>
    <dbReference type="NCBI Taxonomy" id="361280"/>
    <lineage>
        <taxon>Bacteria</taxon>
        <taxon>Bacillati</taxon>
        <taxon>Bacillota</taxon>
        <taxon>Bacilli</taxon>
        <taxon>Bacillales</taxon>
        <taxon>Bacillaceae</taxon>
        <taxon>Tigheibacillus</taxon>
    </lineage>
</organism>
<dbReference type="InterPro" id="IPR029058">
    <property type="entry name" value="AB_hydrolase_fold"/>
</dbReference>
<evidence type="ECO:0000313" key="5">
    <source>
        <dbReference type="Proteomes" id="UP001281447"/>
    </source>
</evidence>
<gene>
    <name evidence="4" type="ORF">RWE15_01960</name>
</gene>
<evidence type="ECO:0000313" key="4">
    <source>
        <dbReference type="EMBL" id="MDY0393419.1"/>
    </source>
</evidence>
<dbReference type="InterPro" id="IPR050266">
    <property type="entry name" value="AB_hydrolase_sf"/>
</dbReference>
<dbReference type="SUPFAM" id="SSF53474">
    <property type="entry name" value="alpha/beta-Hydrolases"/>
    <property type="match status" value="1"/>
</dbReference>
<dbReference type="InterPro" id="IPR002410">
    <property type="entry name" value="Peptidase_S33"/>
</dbReference>
<comment type="similarity">
    <text evidence="1">Belongs to the peptidase S33 family.</text>
</comment>